<comment type="caution">
    <text evidence="2">The sequence shown here is derived from an EMBL/GenBank/DDBJ whole genome shotgun (WGS) entry which is preliminary data.</text>
</comment>
<evidence type="ECO:0000256" key="1">
    <source>
        <dbReference type="SAM" id="MobiDB-lite"/>
    </source>
</evidence>
<accession>A0ABS8S3M2</accession>
<feature type="compositionally biased region" description="Basic and acidic residues" evidence="1">
    <location>
        <begin position="8"/>
        <end position="19"/>
    </location>
</feature>
<protein>
    <submittedName>
        <fullName evidence="2">Uncharacterized protein</fullName>
    </submittedName>
</protein>
<dbReference type="Proteomes" id="UP000823775">
    <property type="component" value="Unassembled WGS sequence"/>
</dbReference>
<evidence type="ECO:0000313" key="3">
    <source>
        <dbReference type="Proteomes" id="UP000823775"/>
    </source>
</evidence>
<feature type="region of interest" description="Disordered" evidence="1">
    <location>
        <begin position="1"/>
        <end position="33"/>
    </location>
</feature>
<sequence length="69" mass="7750">VLPYTWEDQLHSPSTKEDINNANSNVADEQDTNFTASSSRGYIYKEKEVNVTCTPKNEVGVEVEEVDVD</sequence>
<reference evidence="2 3" key="1">
    <citation type="journal article" date="2021" name="BMC Genomics">
        <title>Datura genome reveals duplications of psychoactive alkaloid biosynthetic genes and high mutation rate following tissue culture.</title>
        <authorList>
            <person name="Rajewski A."/>
            <person name="Carter-House D."/>
            <person name="Stajich J."/>
            <person name="Litt A."/>
        </authorList>
    </citation>
    <scope>NUCLEOTIDE SEQUENCE [LARGE SCALE GENOMIC DNA]</scope>
    <source>
        <strain evidence="2">AR-01</strain>
    </source>
</reference>
<evidence type="ECO:0000313" key="2">
    <source>
        <dbReference type="EMBL" id="MCD7453675.1"/>
    </source>
</evidence>
<feature type="compositionally biased region" description="Polar residues" evidence="1">
    <location>
        <begin position="20"/>
        <end position="33"/>
    </location>
</feature>
<gene>
    <name evidence="2" type="ORF">HAX54_021830</name>
</gene>
<proteinExistence type="predicted"/>
<feature type="non-terminal residue" evidence="2">
    <location>
        <position position="1"/>
    </location>
</feature>
<keyword evidence="3" id="KW-1185">Reference proteome</keyword>
<organism evidence="2 3">
    <name type="scientific">Datura stramonium</name>
    <name type="common">Jimsonweed</name>
    <name type="synonym">Common thornapple</name>
    <dbReference type="NCBI Taxonomy" id="4076"/>
    <lineage>
        <taxon>Eukaryota</taxon>
        <taxon>Viridiplantae</taxon>
        <taxon>Streptophyta</taxon>
        <taxon>Embryophyta</taxon>
        <taxon>Tracheophyta</taxon>
        <taxon>Spermatophyta</taxon>
        <taxon>Magnoliopsida</taxon>
        <taxon>eudicotyledons</taxon>
        <taxon>Gunneridae</taxon>
        <taxon>Pentapetalae</taxon>
        <taxon>asterids</taxon>
        <taxon>lamiids</taxon>
        <taxon>Solanales</taxon>
        <taxon>Solanaceae</taxon>
        <taxon>Solanoideae</taxon>
        <taxon>Datureae</taxon>
        <taxon>Datura</taxon>
    </lineage>
</organism>
<dbReference type="EMBL" id="JACEIK010000262">
    <property type="protein sequence ID" value="MCD7453675.1"/>
    <property type="molecule type" value="Genomic_DNA"/>
</dbReference>
<name>A0ABS8S3M2_DATST</name>